<sequence>MVHAQIVKCAIATDDVLYTALVDSYVKNGKVGYARTVCDILIEKDVICSTSMISGYMNQGFVEKAKEVFSKTVEKDIVVYNAMIEGYSKSIDTAKKALKFYVDMQRFGFQPNISTFASAIGACSVLTEFKFGQ</sequence>
<accession>A0ACC1A7Y9</accession>
<reference evidence="2" key="1">
    <citation type="journal article" date="2023" name="G3 (Bethesda)">
        <title>Genome assembly and association tests identify interacting loci associated with vigor, precocity, and sex in interspecific pistachio rootstocks.</title>
        <authorList>
            <person name="Palmer W."/>
            <person name="Jacygrad E."/>
            <person name="Sagayaradj S."/>
            <person name="Cavanaugh K."/>
            <person name="Han R."/>
            <person name="Bertier L."/>
            <person name="Beede B."/>
            <person name="Kafkas S."/>
            <person name="Golino D."/>
            <person name="Preece J."/>
            <person name="Michelmore R."/>
        </authorList>
    </citation>
    <scope>NUCLEOTIDE SEQUENCE [LARGE SCALE GENOMIC DNA]</scope>
</reference>
<protein>
    <submittedName>
        <fullName evidence="1">Uncharacterized protein</fullName>
    </submittedName>
</protein>
<organism evidence="1 2">
    <name type="scientific">Pistacia atlantica</name>
    <dbReference type="NCBI Taxonomy" id="434234"/>
    <lineage>
        <taxon>Eukaryota</taxon>
        <taxon>Viridiplantae</taxon>
        <taxon>Streptophyta</taxon>
        <taxon>Embryophyta</taxon>
        <taxon>Tracheophyta</taxon>
        <taxon>Spermatophyta</taxon>
        <taxon>Magnoliopsida</taxon>
        <taxon>eudicotyledons</taxon>
        <taxon>Gunneridae</taxon>
        <taxon>Pentapetalae</taxon>
        <taxon>rosids</taxon>
        <taxon>malvids</taxon>
        <taxon>Sapindales</taxon>
        <taxon>Anacardiaceae</taxon>
        <taxon>Pistacia</taxon>
    </lineage>
</organism>
<comment type="caution">
    <text evidence="1">The sequence shown here is derived from an EMBL/GenBank/DDBJ whole genome shotgun (WGS) entry which is preliminary data.</text>
</comment>
<dbReference type="Proteomes" id="UP001164250">
    <property type="component" value="Chromosome 12"/>
</dbReference>
<name>A0ACC1A7Y9_9ROSI</name>
<dbReference type="EMBL" id="CM047908">
    <property type="protein sequence ID" value="KAJ0082123.1"/>
    <property type="molecule type" value="Genomic_DNA"/>
</dbReference>
<gene>
    <name evidence="1" type="ORF">Patl1_10566</name>
</gene>
<proteinExistence type="predicted"/>
<evidence type="ECO:0000313" key="2">
    <source>
        <dbReference type="Proteomes" id="UP001164250"/>
    </source>
</evidence>
<keyword evidence="2" id="KW-1185">Reference proteome</keyword>
<evidence type="ECO:0000313" key="1">
    <source>
        <dbReference type="EMBL" id="KAJ0082123.1"/>
    </source>
</evidence>